<feature type="region of interest" description="Disordered" evidence="6">
    <location>
        <begin position="279"/>
        <end position="304"/>
    </location>
</feature>
<dbReference type="InterPro" id="IPR013212">
    <property type="entry name" value="Mad3/Bub1_I"/>
</dbReference>
<keyword evidence="1" id="KW-0723">Serine/threonine-protein kinase</keyword>
<keyword evidence="3" id="KW-0547">Nucleotide-binding</keyword>
<evidence type="ECO:0000259" key="7">
    <source>
        <dbReference type="PROSITE" id="PS50011"/>
    </source>
</evidence>
<dbReference type="GO" id="GO:0033316">
    <property type="term" value="P:meiotic spindle assembly checkpoint signaling"/>
    <property type="evidence" value="ECO:0007669"/>
    <property type="project" value="TreeGrafter"/>
</dbReference>
<feature type="compositionally biased region" description="Polar residues" evidence="6">
    <location>
        <begin position="351"/>
        <end position="370"/>
    </location>
</feature>
<dbReference type="InParanoid" id="A0A1Z5JLB0"/>
<name>A0A1Z5JLB0_FISSO</name>
<evidence type="ECO:0000256" key="5">
    <source>
        <dbReference type="ARBA" id="ARBA00022840"/>
    </source>
</evidence>
<comment type="caution">
    <text evidence="9">The sequence shown here is derived from an EMBL/GenBank/DDBJ whole genome shotgun (WGS) entry which is preliminary data.</text>
</comment>
<feature type="region of interest" description="Disordered" evidence="6">
    <location>
        <begin position="1"/>
        <end position="37"/>
    </location>
</feature>
<feature type="compositionally biased region" description="Basic and acidic residues" evidence="6">
    <location>
        <begin position="502"/>
        <end position="519"/>
    </location>
</feature>
<dbReference type="AlphaFoldDB" id="A0A1Z5JLB0"/>
<dbReference type="InterPro" id="IPR027084">
    <property type="entry name" value="Mps1_cat"/>
</dbReference>
<dbReference type="PROSITE" id="PS51489">
    <property type="entry name" value="BUB1_N"/>
    <property type="match status" value="1"/>
</dbReference>
<dbReference type="InterPro" id="IPR011009">
    <property type="entry name" value="Kinase-like_dom_sf"/>
</dbReference>
<dbReference type="Pfam" id="PF00069">
    <property type="entry name" value="Pkinase"/>
    <property type="match status" value="1"/>
</dbReference>
<evidence type="ECO:0000256" key="3">
    <source>
        <dbReference type="ARBA" id="ARBA00022741"/>
    </source>
</evidence>
<protein>
    <submittedName>
        <fullName evidence="9">Serine/threonine-protein kinase TTK/MPS1</fullName>
        <ecNumber evidence="9">2.7.12.1</ecNumber>
    </submittedName>
</protein>
<feature type="compositionally biased region" description="Basic and acidic residues" evidence="6">
    <location>
        <begin position="464"/>
        <end position="486"/>
    </location>
</feature>
<dbReference type="PANTHER" id="PTHR22974">
    <property type="entry name" value="MIXED LINEAGE PROTEIN KINASE"/>
    <property type="match status" value="1"/>
</dbReference>
<feature type="compositionally biased region" description="Polar residues" evidence="6">
    <location>
        <begin position="388"/>
        <end position="403"/>
    </location>
</feature>
<organism evidence="9 10">
    <name type="scientific">Fistulifera solaris</name>
    <name type="common">Oleaginous diatom</name>
    <dbReference type="NCBI Taxonomy" id="1519565"/>
    <lineage>
        <taxon>Eukaryota</taxon>
        <taxon>Sar</taxon>
        <taxon>Stramenopiles</taxon>
        <taxon>Ochrophyta</taxon>
        <taxon>Bacillariophyta</taxon>
        <taxon>Bacillariophyceae</taxon>
        <taxon>Bacillariophycidae</taxon>
        <taxon>Naviculales</taxon>
        <taxon>Naviculaceae</taxon>
        <taxon>Fistulifera</taxon>
    </lineage>
</organism>
<evidence type="ECO:0000256" key="2">
    <source>
        <dbReference type="ARBA" id="ARBA00022679"/>
    </source>
</evidence>
<dbReference type="Gene3D" id="3.30.200.20">
    <property type="entry name" value="Phosphorylase Kinase, domain 1"/>
    <property type="match status" value="1"/>
</dbReference>
<evidence type="ECO:0000313" key="10">
    <source>
        <dbReference type="Proteomes" id="UP000198406"/>
    </source>
</evidence>
<gene>
    <name evidence="9" type="ORF">FisN_11Hh237</name>
</gene>
<dbReference type="Proteomes" id="UP000198406">
    <property type="component" value="Unassembled WGS sequence"/>
</dbReference>
<feature type="region of interest" description="Disordered" evidence="6">
    <location>
        <begin position="351"/>
        <end position="403"/>
    </location>
</feature>
<dbReference type="PROSITE" id="PS00108">
    <property type="entry name" value="PROTEIN_KINASE_ST"/>
    <property type="match status" value="1"/>
</dbReference>
<dbReference type="InterPro" id="IPR008271">
    <property type="entry name" value="Ser/Thr_kinase_AS"/>
</dbReference>
<proteinExistence type="predicted"/>
<evidence type="ECO:0000256" key="1">
    <source>
        <dbReference type="ARBA" id="ARBA00022527"/>
    </source>
</evidence>
<keyword evidence="10" id="KW-1185">Reference proteome</keyword>
<dbReference type="GO" id="GO:0005524">
    <property type="term" value="F:ATP binding"/>
    <property type="evidence" value="ECO:0007669"/>
    <property type="project" value="UniProtKB-KW"/>
</dbReference>
<dbReference type="GO" id="GO:0004674">
    <property type="term" value="F:protein serine/threonine kinase activity"/>
    <property type="evidence" value="ECO:0007669"/>
    <property type="project" value="UniProtKB-KW"/>
</dbReference>
<keyword evidence="5" id="KW-0067">ATP-binding</keyword>
<dbReference type="InterPro" id="IPR000719">
    <property type="entry name" value="Prot_kinase_dom"/>
</dbReference>
<sequence>MSNKTSSPLTGERPGHLTPITIPLLRGPDEKENVNDGARNEQAINASPNQPLKALQPFQLTAPRGSCNRLLPRPHLRDSHSPATALPPLQQTKRNTPPTRGKWSGNNILRPGESLESFFGIDQASTDEYRQLCRAISNGIEDNAKTWHRVLQLASQRAANDRSWFSNGVHLIRLHRRATSRLADATLDEAKLVSAIWLSYAQALARYGSEKDARVMFQYIQNQRLCESDANLYVALSELEEKSGNDSEARASLQQGLEKDAQPVSILREALQKLDSKATIRENSAKEESTEQSPKKRRKLNADAITPNPLSLSFEAKEVDSRNLVSSTVSSIAQKKESLSFQLRLAPKPCNTFTSDDSTPPKSNLQSRLQSTTDPSESTSSSGSKNSAQKAENEAQQHGSGVKSQCLRYNGIFSTVRSSRPPLLSKTPLPLKTPLISRGSLGKPVRVDPSTAFLANIDTDDEDGSLHDEASKQESETNTEKKEKTKASKITKMDLSYMWAWDPDKKPSKDGKIAERTNEHLPPSAQGMDCLSGDSSNSGQHASDTAKAAETTKSSDENQLKFTEEESKDKGQSNDEFLPLVKESNMIRVNSVPYAKLGVIGRGGSCKVYRALSTNCNVIAIKKVKLDGMDKKAIDGYSNEIALLKRLRGNPAIIQMFDSQVDLERKSILLIMELGEVDLNHVLQQQEIAMAAKRDRRQLNLNFIRLTWQQMLTAVHSIHEERIIHGDLKPANFLFVRGALKLIDFGIAKAIQSEDTTNIYRESQIGTLNYMSPEAILDTGSSSGRLQMKLGRASDIWSLGCILYQMVYGKTPFADLHMIQKLQAIINPNHKIAFPGDMDECAIDAIKQCLQRNAQDRPPIIGDNGLLNHHKFLNG</sequence>
<dbReference type="GO" id="GO:0004712">
    <property type="term" value="F:protein serine/threonine/tyrosine kinase activity"/>
    <property type="evidence" value="ECO:0007669"/>
    <property type="project" value="UniProtKB-EC"/>
</dbReference>
<dbReference type="FunFam" id="1.10.510.10:FF:000224">
    <property type="entry name" value="serine/threonine-protein kinase mph1 isoform X1"/>
    <property type="match status" value="1"/>
</dbReference>
<dbReference type="CDD" id="cd14131">
    <property type="entry name" value="PKc_Mps1"/>
    <property type="match status" value="1"/>
</dbReference>
<dbReference type="FunFam" id="3.30.200.20:FF:000131">
    <property type="entry name" value="Dual specificity protein kinase TTK"/>
    <property type="match status" value="1"/>
</dbReference>
<feature type="region of interest" description="Disordered" evidence="6">
    <location>
        <begin position="501"/>
        <end position="575"/>
    </location>
</feature>
<evidence type="ECO:0000259" key="8">
    <source>
        <dbReference type="PROSITE" id="PS51489"/>
    </source>
</evidence>
<dbReference type="Gene3D" id="1.25.40.430">
    <property type="match status" value="1"/>
</dbReference>
<keyword evidence="2 9" id="KW-0808">Transferase</keyword>
<dbReference type="PANTHER" id="PTHR22974:SF21">
    <property type="entry name" value="DUAL SPECIFICITY PROTEIN KINASE TTK"/>
    <property type="match status" value="1"/>
</dbReference>
<evidence type="ECO:0000313" key="9">
    <source>
        <dbReference type="EMBL" id="GAX14696.1"/>
    </source>
</evidence>
<dbReference type="GO" id="GO:0034501">
    <property type="term" value="P:protein localization to kinetochore"/>
    <property type="evidence" value="ECO:0007669"/>
    <property type="project" value="TreeGrafter"/>
</dbReference>
<feature type="region of interest" description="Disordered" evidence="6">
    <location>
        <begin position="456"/>
        <end position="488"/>
    </location>
</feature>
<feature type="compositionally biased region" description="Polar residues" evidence="6">
    <location>
        <begin position="533"/>
        <end position="543"/>
    </location>
</feature>
<dbReference type="Gene3D" id="1.10.510.10">
    <property type="entry name" value="Transferase(Phosphotransferase) domain 1"/>
    <property type="match status" value="1"/>
</dbReference>
<feature type="compositionally biased region" description="Basic and acidic residues" evidence="6">
    <location>
        <begin position="553"/>
        <end position="573"/>
    </location>
</feature>
<accession>A0A1Z5JLB0</accession>
<feature type="compositionally biased region" description="Basic and acidic residues" evidence="6">
    <location>
        <begin position="279"/>
        <end position="289"/>
    </location>
</feature>
<keyword evidence="4 9" id="KW-0418">Kinase</keyword>
<dbReference type="EMBL" id="BDSP01000082">
    <property type="protein sequence ID" value="GAX14696.1"/>
    <property type="molecule type" value="Genomic_DNA"/>
</dbReference>
<dbReference type="SUPFAM" id="SSF56112">
    <property type="entry name" value="Protein kinase-like (PK-like)"/>
    <property type="match status" value="1"/>
</dbReference>
<dbReference type="GO" id="GO:0098813">
    <property type="term" value="P:nuclear chromosome segregation"/>
    <property type="evidence" value="ECO:0007669"/>
    <property type="project" value="UniProtKB-ARBA"/>
</dbReference>
<dbReference type="GO" id="GO:0000776">
    <property type="term" value="C:kinetochore"/>
    <property type="evidence" value="ECO:0007669"/>
    <property type="project" value="TreeGrafter"/>
</dbReference>
<dbReference type="EC" id="2.7.12.1" evidence="9"/>
<feature type="region of interest" description="Disordered" evidence="6">
    <location>
        <begin position="73"/>
        <end position="107"/>
    </location>
</feature>
<reference evidence="9 10" key="1">
    <citation type="journal article" date="2015" name="Plant Cell">
        <title>Oil accumulation by the oleaginous diatom Fistulifera solaris as revealed by the genome and transcriptome.</title>
        <authorList>
            <person name="Tanaka T."/>
            <person name="Maeda Y."/>
            <person name="Veluchamy A."/>
            <person name="Tanaka M."/>
            <person name="Abida H."/>
            <person name="Marechal E."/>
            <person name="Bowler C."/>
            <person name="Muto M."/>
            <person name="Sunaga Y."/>
            <person name="Tanaka M."/>
            <person name="Yoshino T."/>
            <person name="Taniguchi T."/>
            <person name="Fukuda Y."/>
            <person name="Nemoto M."/>
            <person name="Matsumoto M."/>
            <person name="Wong P.S."/>
            <person name="Aburatani S."/>
            <person name="Fujibuchi W."/>
        </authorList>
    </citation>
    <scope>NUCLEOTIDE SEQUENCE [LARGE SCALE GENOMIC DNA]</scope>
    <source>
        <strain evidence="9 10">JPCC DA0580</strain>
    </source>
</reference>
<dbReference type="SMART" id="SM00220">
    <property type="entry name" value="S_TKc"/>
    <property type="match status" value="1"/>
</dbReference>
<feature type="domain" description="BUB1 N-terminal" evidence="8">
    <location>
        <begin position="132"/>
        <end position="294"/>
    </location>
</feature>
<evidence type="ECO:0000256" key="6">
    <source>
        <dbReference type="SAM" id="MobiDB-lite"/>
    </source>
</evidence>
<feature type="compositionally biased region" description="Low complexity" evidence="6">
    <location>
        <begin position="371"/>
        <end position="387"/>
    </location>
</feature>
<dbReference type="GO" id="GO:0005634">
    <property type="term" value="C:nucleus"/>
    <property type="evidence" value="ECO:0007669"/>
    <property type="project" value="TreeGrafter"/>
</dbReference>
<dbReference type="OrthoDB" id="20524at2759"/>
<evidence type="ECO:0000256" key="4">
    <source>
        <dbReference type="ARBA" id="ARBA00022777"/>
    </source>
</evidence>
<feature type="domain" description="Protein kinase" evidence="7">
    <location>
        <begin position="594"/>
        <end position="873"/>
    </location>
</feature>
<feature type="compositionally biased region" description="Polar residues" evidence="6">
    <location>
        <begin position="89"/>
        <end position="98"/>
    </location>
</feature>
<dbReference type="PROSITE" id="PS50011">
    <property type="entry name" value="PROTEIN_KINASE_DOM"/>
    <property type="match status" value="1"/>
</dbReference>
<dbReference type="GO" id="GO:0007094">
    <property type="term" value="P:mitotic spindle assembly checkpoint signaling"/>
    <property type="evidence" value="ECO:0007669"/>
    <property type="project" value="TreeGrafter"/>
</dbReference>